<gene>
    <name evidence="2" type="primary">rfbG</name>
    <name evidence="2" type="ORF">QF092_17345</name>
</gene>
<dbReference type="EMBL" id="CP124535">
    <property type="protein sequence ID" value="WGV15994.1"/>
    <property type="molecule type" value="Genomic_DNA"/>
</dbReference>
<dbReference type="GO" id="GO:0047733">
    <property type="term" value="F:CDP-glucose 4,6-dehydratase activity"/>
    <property type="evidence" value="ECO:0007669"/>
    <property type="project" value="UniProtKB-EC"/>
</dbReference>
<dbReference type="SUPFAM" id="SSF51735">
    <property type="entry name" value="NAD(P)-binding Rossmann-fold domains"/>
    <property type="match status" value="1"/>
</dbReference>
<sequence>MVSPIAQSFAGKRVLVTGDTGFKGAWLAFWLHRMGAEVHGLALPETGPETLFARLDLRRIISHQDGDIRESATVDRVFDEVRPEVVLHLAAQALVRQSYRDPVESFSTNVMGSIHVWEAARRHAETVRALINVSSDKCYQNNEWVFAYRETDRLGGHDPYSASKAAVEVAFEAWSKSFLQAIPTLGFASVRAGNVIGGGDFSEDRIVPDIIRALSADAPVVMRNPRSTRPWQHVLEPLSGYLTLAARFLADPVTDRGVWNFSPDIASNQPVEAFVQSAIRAWGSGRAEARPDPTAPHEAGLLSLNSDKAFKQLGWRAVWDFDTSVRRTMDWYAHVLGGGDVAAITAAQIEDYERQREWRP</sequence>
<dbReference type="Gene3D" id="3.90.25.10">
    <property type="entry name" value="UDP-galactose 4-epimerase, domain 1"/>
    <property type="match status" value="1"/>
</dbReference>
<dbReference type="EC" id="4.2.1.45" evidence="2"/>
<evidence type="ECO:0000259" key="1">
    <source>
        <dbReference type="Pfam" id="PF16363"/>
    </source>
</evidence>
<dbReference type="InterPro" id="IPR036291">
    <property type="entry name" value="NAD(P)-bd_dom_sf"/>
</dbReference>
<dbReference type="NCBIfam" id="TIGR02622">
    <property type="entry name" value="CDP_4_6_dhtase"/>
    <property type="match status" value="1"/>
</dbReference>
<evidence type="ECO:0000313" key="2">
    <source>
        <dbReference type="EMBL" id="WGV15994.1"/>
    </source>
</evidence>
<dbReference type="Gene3D" id="3.40.50.720">
    <property type="entry name" value="NAD(P)-binding Rossmann-like Domain"/>
    <property type="match status" value="1"/>
</dbReference>
<keyword evidence="2" id="KW-0456">Lyase</keyword>
<proteinExistence type="predicted"/>
<dbReference type="Proteomes" id="UP001230978">
    <property type="component" value="Chromosome"/>
</dbReference>
<dbReference type="Pfam" id="PF16363">
    <property type="entry name" value="GDP_Man_Dehyd"/>
    <property type="match status" value="1"/>
</dbReference>
<organism evidence="2 3">
    <name type="scientific">Fuscovulum ytuae</name>
    <dbReference type="NCBI Taxonomy" id="3042299"/>
    <lineage>
        <taxon>Bacteria</taxon>
        <taxon>Pseudomonadati</taxon>
        <taxon>Pseudomonadota</taxon>
        <taxon>Alphaproteobacteria</taxon>
        <taxon>Rhodobacterales</taxon>
        <taxon>Paracoccaceae</taxon>
        <taxon>Fuscovulum</taxon>
    </lineage>
</organism>
<evidence type="ECO:0000313" key="3">
    <source>
        <dbReference type="Proteomes" id="UP001230978"/>
    </source>
</evidence>
<dbReference type="PANTHER" id="PTHR43000">
    <property type="entry name" value="DTDP-D-GLUCOSE 4,6-DEHYDRATASE-RELATED"/>
    <property type="match status" value="1"/>
</dbReference>
<name>A0ABY8Q5N8_9RHOB</name>
<reference evidence="2 3" key="1">
    <citation type="submission" date="2023-04" db="EMBL/GenBank/DDBJ databases">
        <title>YMD61, complete Genome.</title>
        <authorList>
            <person name="Zhang J."/>
        </authorList>
    </citation>
    <scope>NUCLEOTIDE SEQUENCE [LARGE SCALE GENOMIC DNA]</scope>
    <source>
        <strain evidence="2 3">YMD61</strain>
    </source>
</reference>
<accession>A0ABY8Q5N8</accession>
<protein>
    <submittedName>
        <fullName evidence="2">CDP-glucose 4,6-dehydratase</fullName>
        <ecNumber evidence="2">4.2.1.45</ecNumber>
    </submittedName>
</protein>
<dbReference type="InterPro" id="IPR013445">
    <property type="entry name" value="CDP_4_6_deHydtase"/>
</dbReference>
<dbReference type="InterPro" id="IPR016040">
    <property type="entry name" value="NAD(P)-bd_dom"/>
</dbReference>
<keyword evidence="3" id="KW-1185">Reference proteome</keyword>
<dbReference type="RefSeq" id="WP_281465901.1">
    <property type="nucleotide sequence ID" value="NZ_CP124535.1"/>
</dbReference>
<feature type="domain" description="NAD(P)-binding" evidence="1">
    <location>
        <begin position="15"/>
        <end position="328"/>
    </location>
</feature>